<dbReference type="PANTHER" id="PTHR46791">
    <property type="entry name" value="EXPRESSED PROTEIN"/>
    <property type="match status" value="1"/>
</dbReference>
<keyword evidence="4" id="KW-1185">Reference proteome</keyword>
<feature type="transmembrane region" description="Helical" evidence="1">
    <location>
        <begin position="33"/>
        <end position="56"/>
    </location>
</feature>
<proteinExistence type="predicted"/>
<evidence type="ECO:0000259" key="2">
    <source>
        <dbReference type="Pfam" id="PF24764"/>
    </source>
</evidence>
<dbReference type="Proteomes" id="UP001174136">
    <property type="component" value="Unassembled WGS sequence"/>
</dbReference>
<keyword evidence="1" id="KW-0472">Membrane</keyword>
<evidence type="ECO:0000313" key="4">
    <source>
        <dbReference type="Proteomes" id="UP001174136"/>
    </source>
</evidence>
<protein>
    <recommendedName>
        <fullName evidence="2">Integrase core domain-containing protein</fullName>
    </recommendedName>
</protein>
<gene>
    <name evidence="3" type="ORF">N1851_003868</name>
</gene>
<dbReference type="EMBL" id="JAOPHQ010000588">
    <property type="protein sequence ID" value="KAK0154047.1"/>
    <property type="molecule type" value="Genomic_DNA"/>
</dbReference>
<feature type="domain" description="Integrase core" evidence="2">
    <location>
        <begin position="118"/>
        <end position="167"/>
    </location>
</feature>
<dbReference type="AlphaFoldDB" id="A0AA47N7W4"/>
<keyword evidence="1" id="KW-1133">Transmembrane helix</keyword>
<evidence type="ECO:0000256" key="1">
    <source>
        <dbReference type="SAM" id="Phobius"/>
    </source>
</evidence>
<dbReference type="InterPro" id="IPR058913">
    <property type="entry name" value="Integrase_dom_put"/>
</dbReference>
<dbReference type="PANTHER" id="PTHR46791:SF5">
    <property type="entry name" value="CLR5 DOMAIN-CONTAINING PROTEIN-RELATED"/>
    <property type="match status" value="1"/>
</dbReference>
<dbReference type="Pfam" id="PF24764">
    <property type="entry name" value="rva_4"/>
    <property type="match status" value="1"/>
</dbReference>
<reference evidence="3" key="1">
    <citation type="journal article" date="2023" name="Front. Mar. Sci.">
        <title>A new Merluccius polli reference genome to investigate the effects of global change in West African waters.</title>
        <authorList>
            <person name="Mateo J.L."/>
            <person name="Blanco-Fernandez C."/>
            <person name="Garcia-Vazquez E."/>
            <person name="Machado-Schiaffino G."/>
        </authorList>
    </citation>
    <scope>NUCLEOTIDE SEQUENCE</scope>
    <source>
        <strain evidence="3">C29</strain>
        <tissue evidence="3">Fin</tissue>
    </source>
</reference>
<comment type="caution">
    <text evidence="3">The sequence shown here is derived from an EMBL/GenBank/DDBJ whole genome shotgun (WGS) entry which is preliminary data.</text>
</comment>
<organism evidence="3 4">
    <name type="scientific">Merluccius polli</name>
    <name type="common">Benguela hake</name>
    <name type="synonym">Merluccius cadenati</name>
    <dbReference type="NCBI Taxonomy" id="89951"/>
    <lineage>
        <taxon>Eukaryota</taxon>
        <taxon>Metazoa</taxon>
        <taxon>Chordata</taxon>
        <taxon>Craniata</taxon>
        <taxon>Vertebrata</taxon>
        <taxon>Euteleostomi</taxon>
        <taxon>Actinopterygii</taxon>
        <taxon>Neopterygii</taxon>
        <taxon>Teleostei</taxon>
        <taxon>Neoteleostei</taxon>
        <taxon>Acanthomorphata</taxon>
        <taxon>Zeiogadaria</taxon>
        <taxon>Gadariae</taxon>
        <taxon>Gadiformes</taxon>
        <taxon>Gadoidei</taxon>
        <taxon>Merlucciidae</taxon>
        <taxon>Merluccius</taxon>
    </lineage>
</organism>
<sequence length="178" mass="19221">MASAAEQPTEIGAPFHQSGPLLPGAPGASRRLAAAWCWLLLGILGLAWCLLLLVALSGSGSGSPRLALTGSAEDYRPTGLTTERSLTISSEHDEIMTLLCSLPDYTWHRPIQYTNSPSVPGPNYMWHMDSYDKLTPFGIGINGCIDGFSCHIIWMQAPPKSLQRTSLTQSVRLGVAQR</sequence>
<name>A0AA47N7W4_MERPO</name>
<accession>A0AA47N7W4</accession>
<evidence type="ECO:0000313" key="3">
    <source>
        <dbReference type="EMBL" id="KAK0154047.1"/>
    </source>
</evidence>
<keyword evidence="1" id="KW-0812">Transmembrane</keyword>